<keyword evidence="6 8" id="KW-0539">Nucleus</keyword>
<evidence type="ECO:0000256" key="9">
    <source>
        <dbReference type="SAM" id="MobiDB-lite"/>
    </source>
</evidence>
<evidence type="ECO:0000313" key="10">
    <source>
        <dbReference type="EMBL" id="KAJ9606088.1"/>
    </source>
</evidence>
<feature type="compositionally biased region" description="Acidic residues" evidence="9">
    <location>
        <begin position="62"/>
        <end position="72"/>
    </location>
</feature>
<dbReference type="EMBL" id="JAPDRK010000014">
    <property type="protein sequence ID" value="KAJ9606088.1"/>
    <property type="molecule type" value="Genomic_DNA"/>
</dbReference>
<evidence type="ECO:0000256" key="5">
    <source>
        <dbReference type="ARBA" id="ARBA00023163"/>
    </source>
</evidence>
<organism evidence="10 11">
    <name type="scientific">Cladophialophora chaetospira</name>
    <dbReference type="NCBI Taxonomy" id="386627"/>
    <lineage>
        <taxon>Eukaryota</taxon>
        <taxon>Fungi</taxon>
        <taxon>Dikarya</taxon>
        <taxon>Ascomycota</taxon>
        <taxon>Pezizomycotina</taxon>
        <taxon>Eurotiomycetes</taxon>
        <taxon>Chaetothyriomycetidae</taxon>
        <taxon>Chaetothyriales</taxon>
        <taxon>Herpotrichiellaceae</taxon>
        <taxon>Cladophialophora</taxon>
    </lineage>
</organism>
<dbReference type="Pfam" id="PF10156">
    <property type="entry name" value="Med17"/>
    <property type="match status" value="1"/>
</dbReference>
<dbReference type="GO" id="GO:0003712">
    <property type="term" value="F:transcription coregulator activity"/>
    <property type="evidence" value="ECO:0007669"/>
    <property type="project" value="InterPro"/>
</dbReference>
<dbReference type="Proteomes" id="UP001172673">
    <property type="component" value="Unassembled WGS sequence"/>
</dbReference>
<accession>A0AA38X3N0</accession>
<protein>
    <recommendedName>
        <fullName evidence="3 8">Mediator of RNA polymerase II transcription subunit 17</fullName>
    </recommendedName>
    <alternativeName>
        <fullName evidence="7 8">Mediator complex subunit 17</fullName>
    </alternativeName>
</protein>
<dbReference type="GO" id="GO:0070847">
    <property type="term" value="C:core mediator complex"/>
    <property type="evidence" value="ECO:0007669"/>
    <property type="project" value="TreeGrafter"/>
</dbReference>
<comment type="caution">
    <text evidence="10">The sequence shown here is derived from an EMBL/GenBank/DDBJ whole genome shotgun (WGS) entry which is preliminary data.</text>
</comment>
<proteinExistence type="inferred from homology"/>
<dbReference type="Gene3D" id="6.10.250.2620">
    <property type="match status" value="1"/>
</dbReference>
<dbReference type="GO" id="GO:0016592">
    <property type="term" value="C:mediator complex"/>
    <property type="evidence" value="ECO:0007669"/>
    <property type="project" value="InterPro"/>
</dbReference>
<dbReference type="PANTHER" id="PTHR13114:SF7">
    <property type="entry name" value="MEDIATOR OF RNA POLYMERASE II TRANSCRIPTION SUBUNIT 17"/>
    <property type="match status" value="1"/>
</dbReference>
<evidence type="ECO:0000313" key="11">
    <source>
        <dbReference type="Proteomes" id="UP001172673"/>
    </source>
</evidence>
<comment type="subunit">
    <text evidence="8">Component of the Mediator complex.</text>
</comment>
<dbReference type="InterPro" id="IPR019313">
    <property type="entry name" value="Mediator_Med17"/>
</dbReference>
<comment type="similarity">
    <text evidence="2 8">Belongs to the Mediator complex subunit 17 family.</text>
</comment>
<evidence type="ECO:0000256" key="8">
    <source>
        <dbReference type="RuleBase" id="RU364140"/>
    </source>
</evidence>
<keyword evidence="5 8" id="KW-0804">Transcription</keyword>
<evidence type="ECO:0000256" key="1">
    <source>
        <dbReference type="ARBA" id="ARBA00004123"/>
    </source>
</evidence>
<evidence type="ECO:0000256" key="4">
    <source>
        <dbReference type="ARBA" id="ARBA00023015"/>
    </source>
</evidence>
<feature type="region of interest" description="Disordered" evidence="9">
    <location>
        <begin position="49"/>
        <end position="77"/>
    </location>
</feature>
<gene>
    <name evidence="10" type="primary">SRB4</name>
    <name evidence="8" type="synonym">MED17</name>
    <name evidence="10" type="ORF">H2200_009049</name>
</gene>
<evidence type="ECO:0000256" key="3">
    <source>
        <dbReference type="ARBA" id="ARBA00019610"/>
    </source>
</evidence>
<dbReference type="AlphaFoldDB" id="A0AA38X3N0"/>
<comment type="function">
    <text evidence="8">Component of the Mediator complex, a coactivator involved in the regulated transcription of nearly all RNA polymerase II-dependent genes. Mediator functions as a bridge to convey information from gene-specific regulatory proteins to the basal RNA polymerase II transcription machinery. Mediator is recruited to promoters by direct interactions with regulatory proteins and serves as a scaffold for the assembly of a functional preinitiation complex with RNA polymerase II and the general transcription factors.</text>
</comment>
<evidence type="ECO:0000256" key="7">
    <source>
        <dbReference type="ARBA" id="ARBA00032014"/>
    </source>
</evidence>
<comment type="subcellular location">
    <subcellularLocation>
        <location evidence="1 8">Nucleus</location>
    </subcellularLocation>
</comment>
<keyword evidence="11" id="KW-1185">Reference proteome</keyword>
<keyword evidence="8" id="KW-0010">Activator</keyword>
<dbReference type="GO" id="GO:0006357">
    <property type="term" value="P:regulation of transcription by RNA polymerase II"/>
    <property type="evidence" value="ECO:0007669"/>
    <property type="project" value="InterPro"/>
</dbReference>
<evidence type="ECO:0000256" key="2">
    <source>
        <dbReference type="ARBA" id="ARBA00005635"/>
    </source>
</evidence>
<dbReference type="PANTHER" id="PTHR13114">
    <property type="entry name" value="MEDIATOR OF RNA POLYMERASE II TRANSCRIPTION SUBUNIT 17"/>
    <property type="match status" value="1"/>
</dbReference>
<reference evidence="10" key="1">
    <citation type="submission" date="2022-10" db="EMBL/GenBank/DDBJ databases">
        <title>Culturing micro-colonial fungi from biological soil crusts in the Mojave desert and describing Neophaeococcomyces mojavensis, and introducing the new genera and species Taxawa tesnikishii.</title>
        <authorList>
            <person name="Kurbessoian T."/>
            <person name="Stajich J.E."/>
        </authorList>
    </citation>
    <scope>NUCLEOTIDE SEQUENCE</scope>
    <source>
        <strain evidence="10">TK_41</strain>
    </source>
</reference>
<sequence>MPESNTISLVIPQELPSNLQTLGSQIQQIISQKGHFRNVNESSLVAEIHGKASAPGTTQVDQEIETEAEEDDTPQKRTERLWERKNQMLERLAVAQNEILCTLDFVSWLISQQSVPARHSMSAPLKEAAPIGSLAARVLEERPIPLPVRKQLVSVSQGWRSEGFHSASEKLSVASSRLKTEAEHEAQFWHQVADLRAQGWPISRLPRDRKAIGVHFGFAEAAPQFRDRGFALLLQTADGAVGLDTRSLPKKSRHLAVYIVRDGVKTGAFHFDKAKTADALDISQQLTNHRDALFEEELFYEICREARLVANQGIITRGQTVDIDVGDYQLSLVSSDEQEILTSTNDEDNSNTAFVAMSLRLLLNAAHEQNLARRSQKTPAMTTKARTTPEYALIRPIMTHLRHRAEAGAFWNNSHSLLHPFKNAGLPNQMFIEDSSTKVFDSLKIERPETILSEMMMPAKTAFKLTLAGGRSLQVGLATFLRSPLLGSRYNTSAVDFGFSKLPSARHESRDAAVAFVQHVLLLDLVAHAEALTKGSAANAVPHTDTLKDWAVSQPHSGELTLNDSHQVIRKMRFSVQPGSISVKVNAAQKKAASSKVIWTWTDVSCSKAEGTAITKEQDVTFDGAIKQLVA</sequence>
<keyword evidence="4 8" id="KW-0805">Transcription regulation</keyword>
<evidence type="ECO:0000256" key="6">
    <source>
        <dbReference type="ARBA" id="ARBA00023242"/>
    </source>
</evidence>
<name>A0AA38X3N0_9EURO</name>